<organism evidence="2 3">
    <name type="scientific">Dorcoceras hygrometricum</name>
    <dbReference type="NCBI Taxonomy" id="472368"/>
    <lineage>
        <taxon>Eukaryota</taxon>
        <taxon>Viridiplantae</taxon>
        <taxon>Streptophyta</taxon>
        <taxon>Embryophyta</taxon>
        <taxon>Tracheophyta</taxon>
        <taxon>Spermatophyta</taxon>
        <taxon>Magnoliopsida</taxon>
        <taxon>eudicotyledons</taxon>
        <taxon>Gunneridae</taxon>
        <taxon>Pentapetalae</taxon>
        <taxon>asterids</taxon>
        <taxon>lamiids</taxon>
        <taxon>Lamiales</taxon>
        <taxon>Gesneriaceae</taxon>
        <taxon>Didymocarpoideae</taxon>
        <taxon>Trichosporeae</taxon>
        <taxon>Loxocarpinae</taxon>
        <taxon>Dorcoceras</taxon>
    </lineage>
</organism>
<dbReference type="Proteomes" id="UP000250235">
    <property type="component" value="Unassembled WGS sequence"/>
</dbReference>
<proteinExistence type="predicted"/>
<evidence type="ECO:0000256" key="1">
    <source>
        <dbReference type="SAM" id="MobiDB-lite"/>
    </source>
</evidence>
<dbReference type="OrthoDB" id="1751168at2759"/>
<sequence length="244" mass="27016">MVIMFKTLETTGLKGFLTETGSVYEAAVSEFFANAKVITGMIVTSVANSKSALSKEMFAETFWLPNEGMVGFLDIPKETMSEIRSLFSGSDVPFHEPNKKKEMMIEFCLFHDIVSKCAKVGSFDMVTSKNFDLMVAISVGLEADLGESVKLHPQKVLTASKLRIHASNTEGEESRIAQQVVEKEKAASKKNKGEIAETDKKKKKLVNKMVPSQTRRLEAKMLQLILSGLVLTTDKHMRKLSKSG</sequence>
<feature type="region of interest" description="Disordered" evidence="1">
    <location>
        <begin position="169"/>
        <end position="202"/>
    </location>
</feature>
<reference evidence="2 3" key="1">
    <citation type="journal article" date="2015" name="Proc. Natl. Acad. Sci. U.S.A.">
        <title>The resurrection genome of Boea hygrometrica: A blueprint for survival of dehydration.</title>
        <authorList>
            <person name="Xiao L."/>
            <person name="Yang G."/>
            <person name="Zhang L."/>
            <person name="Yang X."/>
            <person name="Zhao S."/>
            <person name="Ji Z."/>
            <person name="Zhou Q."/>
            <person name="Hu M."/>
            <person name="Wang Y."/>
            <person name="Chen M."/>
            <person name="Xu Y."/>
            <person name="Jin H."/>
            <person name="Xiao X."/>
            <person name="Hu G."/>
            <person name="Bao F."/>
            <person name="Hu Y."/>
            <person name="Wan P."/>
            <person name="Li L."/>
            <person name="Deng X."/>
            <person name="Kuang T."/>
            <person name="Xiang C."/>
            <person name="Zhu J.K."/>
            <person name="Oliver M.J."/>
            <person name="He Y."/>
        </authorList>
    </citation>
    <scope>NUCLEOTIDE SEQUENCE [LARGE SCALE GENOMIC DNA]</scope>
    <source>
        <strain evidence="3">cv. XS01</strain>
    </source>
</reference>
<dbReference type="EMBL" id="KV001781">
    <property type="protein sequence ID" value="KZV38627.1"/>
    <property type="molecule type" value="Genomic_DNA"/>
</dbReference>
<accession>A0A2Z7C261</accession>
<evidence type="ECO:0000313" key="3">
    <source>
        <dbReference type="Proteomes" id="UP000250235"/>
    </source>
</evidence>
<protein>
    <submittedName>
        <fullName evidence="2">Uncharacterized protein</fullName>
    </submittedName>
</protein>
<feature type="compositionally biased region" description="Basic and acidic residues" evidence="1">
    <location>
        <begin position="181"/>
        <end position="200"/>
    </location>
</feature>
<dbReference type="AlphaFoldDB" id="A0A2Z7C261"/>
<evidence type="ECO:0000313" key="2">
    <source>
        <dbReference type="EMBL" id="KZV38627.1"/>
    </source>
</evidence>
<keyword evidence="3" id="KW-1185">Reference proteome</keyword>
<name>A0A2Z7C261_9LAMI</name>
<gene>
    <name evidence="2" type="ORF">F511_01179</name>
</gene>